<keyword evidence="2" id="KW-0547">Nucleotide-binding</keyword>
<dbReference type="PANTHER" id="PTHR42939:SF3">
    <property type="entry name" value="ABC TRANSPORTER ATP-BINDING COMPONENT"/>
    <property type="match status" value="1"/>
</dbReference>
<protein>
    <submittedName>
        <fullName evidence="5">ABC-2 type transport system ATP-binding protein</fullName>
    </submittedName>
</protein>
<dbReference type="SMART" id="SM00382">
    <property type="entry name" value="AAA"/>
    <property type="match status" value="1"/>
</dbReference>
<evidence type="ECO:0000259" key="4">
    <source>
        <dbReference type="PROSITE" id="PS50893"/>
    </source>
</evidence>
<evidence type="ECO:0000256" key="3">
    <source>
        <dbReference type="ARBA" id="ARBA00022840"/>
    </source>
</evidence>
<dbReference type="OrthoDB" id="9804819at2"/>
<dbReference type="EMBL" id="FRDJ01000004">
    <property type="protein sequence ID" value="SHN58770.1"/>
    <property type="molecule type" value="Genomic_DNA"/>
</dbReference>
<keyword evidence="3 5" id="KW-0067">ATP-binding</keyword>
<proteinExistence type="predicted"/>
<evidence type="ECO:0000313" key="5">
    <source>
        <dbReference type="EMBL" id="SHN58770.1"/>
    </source>
</evidence>
<dbReference type="InterPro" id="IPR003439">
    <property type="entry name" value="ABC_transporter-like_ATP-bd"/>
</dbReference>
<evidence type="ECO:0000313" key="6">
    <source>
        <dbReference type="Proteomes" id="UP000184207"/>
    </source>
</evidence>
<keyword evidence="1" id="KW-0813">Transport</keyword>
<dbReference type="InterPro" id="IPR027417">
    <property type="entry name" value="P-loop_NTPase"/>
</dbReference>
<sequence>MEERAYLNFSDISQDLPLLSVRNLSKRFGNKQVLADINFTVDRGSIFALIGPNGAGKTTTIRSILNSIEPDGGKIELYGSKIDSFAKQNIATLSEDRTVFRNFTALDYEKLYSALYPKWDSQVFRGFLSKYGFDLSQKVETYSIGMKTLFFVILCLSTNADLLILDEPTQHLDPTVRYEVMRLIRDYITADRACIISSHEMFELEEYATEFAIINSGKVIYSDSIDSAKEKHRVIKPENSIPGAEIIGLVGDEVLVRTNGEVEYEVGRFPRLHEIVVAYLSRK</sequence>
<evidence type="ECO:0000256" key="1">
    <source>
        <dbReference type="ARBA" id="ARBA00022448"/>
    </source>
</evidence>
<organism evidence="5 6">
    <name type="scientific">Fervidobacterium gondwanense DSM 13020</name>
    <dbReference type="NCBI Taxonomy" id="1121883"/>
    <lineage>
        <taxon>Bacteria</taxon>
        <taxon>Thermotogati</taxon>
        <taxon>Thermotogota</taxon>
        <taxon>Thermotogae</taxon>
        <taxon>Thermotogales</taxon>
        <taxon>Fervidobacteriaceae</taxon>
        <taxon>Fervidobacterium</taxon>
    </lineage>
</organism>
<keyword evidence="6" id="KW-1185">Reference proteome</keyword>
<dbReference type="InterPro" id="IPR051782">
    <property type="entry name" value="ABC_Transporter_VariousFunc"/>
</dbReference>
<reference evidence="6" key="1">
    <citation type="submission" date="2016-12" db="EMBL/GenBank/DDBJ databases">
        <authorList>
            <person name="Varghese N."/>
            <person name="Submissions S."/>
        </authorList>
    </citation>
    <scope>NUCLEOTIDE SEQUENCE [LARGE SCALE GENOMIC DNA]</scope>
    <source>
        <strain evidence="6">DSM 13020</strain>
    </source>
</reference>
<name>A0A1M7SJY6_FERGO</name>
<dbReference type="Proteomes" id="UP000184207">
    <property type="component" value="Unassembled WGS sequence"/>
</dbReference>
<dbReference type="InterPro" id="IPR003593">
    <property type="entry name" value="AAA+_ATPase"/>
</dbReference>
<gene>
    <name evidence="5" type="ORF">SAMN02745226_00971</name>
</gene>
<feature type="domain" description="ABC transporter" evidence="4">
    <location>
        <begin position="19"/>
        <end position="241"/>
    </location>
</feature>
<dbReference type="Gene3D" id="3.40.50.300">
    <property type="entry name" value="P-loop containing nucleotide triphosphate hydrolases"/>
    <property type="match status" value="1"/>
</dbReference>
<evidence type="ECO:0000256" key="2">
    <source>
        <dbReference type="ARBA" id="ARBA00022741"/>
    </source>
</evidence>
<dbReference type="GO" id="GO:0005524">
    <property type="term" value="F:ATP binding"/>
    <property type="evidence" value="ECO:0007669"/>
    <property type="project" value="UniProtKB-KW"/>
</dbReference>
<accession>A0A1M7SJY6</accession>
<dbReference type="Pfam" id="PF00005">
    <property type="entry name" value="ABC_tran"/>
    <property type="match status" value="1"/>
</dbReference>
<dbReference type="AlphaFoldDB" id="A0A1M7SJY6"/>
<dbReference type="GO" id="GO:0016887">
    <property type="term" value="F:ATP hydrolysis activity"/>
    <property type="evidence" value="ECO:0007669"/>
    <property type="project" value="InterPro"/>
</dbReference>
<dbReference type="SUPFAM" id="SSF52540">
    <property type="entry name" value="P-loop containing nucleoside triphosphate hydrolases"/>
    <property type="match status" value="1"/>
</dbReference>
<dbReference type="PROSITE" id="PS50893">
    <property type="entry name" value="ABC_TRANSPORTER_2"/>
    <property type="match status" value="1"/>
</dbReference>
<dbReference type="STRING" id="1121883.SAMN02745226_00971"/>
<dbReference type="CDD" id="cd03230">
    <property type="entry name" value="ABC_DR_subfamily_A"/>
    <property type="match status" value="1"/>
</dbReference>
<dbReference type="PANTHER" id="PTHR42939">
    <property type="entry name" value="ABC TRANSPORTER ATP-BINDING PROTEIN ALBC-RELATED"/>
    <property type="match status" value="1"/>
</dbReference>
<dbReference type="RefSeq" id="WP_072758961.1">
    <property type="nucleotide sequence ID" value="NZ_FRDJ01000004.1"/>
</dbReference>